<feature type="compositionally biased region" description="Acidic residues" evidence="1">
    <location>
        <begin position="195"/>
        <end position="207"/>
    </location>
</feature>
<evidence type="ECO:0000313" key="3">
    <source>
        <dbReference type="Proteomes" id="UP000654075"/>
    </source>
</evidence>
<gene>
    <name evidence="2" type="ORF">PGLA1383_LOCUS46765</name>
</gene>
<feature type="compositionally biased region" description="Low complexity" evidence="1">
    <location>
        <begin position="432"/>
        <end position="448"/>
    </location>
</feature>
<evidence type="ECO:0000313" key="2">
    <source>
        <dbReference type="EMBL" id="CAE8630424.1"/>
    </source>
</evidence>
<feature type="compositionally biased region" description="Low complexity" evidence="1">
    <location>
        <begin position="226"/>
        <end position="258"/>
    </location>
</feature>
<feature type="compositionally biased region" description="Basic and acidic residues" evidence="1">
    <location>
        <begin position="208"/>
        <end position="225"/>
    </location>
</feature>
<keyword evidence="3" id="KW-1185">Reference proteome</keyword>
<feature type="compositionally biased region" description="Low complexity" evidence="1">
    <location>
        <begin position="455"/>
        <end position="469"/>
    </location>
</feature>
<feature type="region of interest" description="Disordered" evidence="1">
    <location>
        <begin position="188"/>
        <end position="309"/>
    </location>
</feature>
<comment type="caution">
    <text evidence="2">The sequence shown here is derived from an EMBL/GenBank/DDBJ whole genome shotgun (WGS) entry which is preliminary data.</text>
</comment>
<proteinExistence type="predicted"/>
<protein>
    <submittedName>
        <fullName evidence="2">Uncharacterized protein</fullName>
    </submittedName>
</protein>
<dbReference type="Proteomes" id="UP000654075">
    <property type="component" value="Unassembled WGS sequence"/>
</dbReference>
<feature type="region of interest" description="Disordered" evidence="1">
    <location>
        <begin position="29"/>
        <end position="60"/>
    </location>
</feature>
<feature type="compositionally biased region" description="Low complexity" evidence="1">
    <location>
        <begin position="31"/>
        <end position="60"/>
    </location>
</feature>
<feature type="compositionally biased region" description="Low complexity" evidence="1">
    <location>
        <begin position="279"/>
        <end position="298"/>
    </location>
</feature>
<sequence>MGHSAAFAVAMQAPQPAVAVRTASCLYSEPQQQRQQQRQKQQQQQQQQQHQPQQQQQQRQQQQQQCRGSCRVGMLRRAEGAANHRPLVVRLQPQSGSRPAQMCLAASGLVCSLLGQLQYRRRRRKWFAVVARSKDDEKEGFGNVSEWFEKKKAEGTGGAGGAVIGGMLGGPLGAFLGAQVGSRMGPALQGVLNSMDDDEAPAEQPAEEVERGSGSDDAKEKKNDKNNNSNSKNNNNKTTIATAAPAAATTTTATTPSDELSALKSKAIRTPTETRDPSELQQQPEQQQQQLPSTAKAASPPPPKPSVDLAGEMLSSLRKGVGEKRKLLENEIAELYAQAEKALSAGDEQAARGFLEKRAAARAALQSVCDGQKRRAQAEVQRLQTEVDACYSKAEKALLAGDEANARVFLALREEAKSALERATEDLGANETTTATTATTATTTATTTGTEDLGANETTTTAAVGATSALEQAKEEDLGASEAS</sequence>
<name>A0A813GYP3_POLGL</name>
<feature type="region of interest" description="Disordered" evidence="1">
    <location>
        <begin position="422"/>
        <end position="484"/>
    </location>
</feature>
<dbReference type="AlphaFoldDB" id="A0A813GYP3"/>
<organism evidence="2 3">
    <name type="scientific">Polarella glacialis</name>
    <name type="common">Dinoflagellate</name>
    <dbReference type="NCBI Taxonomy" id="89957"/>
    <lineage>
        <taxon>Eukaryota</taxon>
        <taxon>Sar</taxon>
        <taxon>Alveolata</taxon>
        <taxon>Dinophyceae</taxon>
        <taxon>Suessiales</taxon>
        <taxon>Suessiaceae</taxon>
        <taxon>Polarella</taxon>
    </lineage>
</organism>
<dbReference type="EMBL" id="CAJNNV010029879">
    <property type="protein sequence ID" value="CAE8630424.1"/>
    <property type="molecule type" value="Genomic_DNA"/>
</dbReference>
<evidence type="ECO:0000256" key="1">
    <source>
        <dbReference type="SAM" id="MobiDB-lite"/>
    </source>
</evidence>
<reference evidence="2" key="1">
    <citation type="submission" date="2021-02" db="EMBL/GenBank/DDBJ databases">
        <authorList>
            <person name="Dougan E. K."/>
            <person name="Rhodes N."/>
            <person name="Thang M."/>
            <person name="Chan C."/>
        </authorList>
    </citation>
    <scope>NUCLEOTIDE SEQUENCE</scope>
</reference>
<accession>A0A813GYP3</accession>